<evidence type="ECO:0000313" key="1">
    <source>
        <dbReference type="EMBL" id="KAJ8353725.1"/>
    </source>
</evidence>
<gene>
    <name evidence="1" type="ORF">SKAU_G00212920</name>
</gene>
<name>A0A9Q1F9C6_SYNKA</name>
<evidence type="ECO:0000313" key="2">
    <source>
        <dbReference type="Proteomes" id="UP001152622"/>
    </source>
</evidence>
<accession>A0A9Q1F9C6</accession>
<dbReference type="Proteomes" id="UP001152622">
    <property type="component" value="Chromosome 7"/>
</dbReference>
<sequence length="171" mass="18517">MPWSANFMKIQTQRETGLPTGNRGPWPGARACSKSYIKLTALCSIFAVQQHCFYSNGVQLEGFLFIGRGAFPAARRLHRLCAHVLKGCSPASLPVLQGPGAARQPLNPGRASGRSRAARTWPLLMHAWQNQLPGYGVSSPCASWSPLRISRELSPPPLCPALTLTTSVSTH</sequence>
<dbReference type="EMBL" id="JAINUF010000007">
    <property type="protein sequence ID" value="KAJ8353725.1"/>
    <property type="molecule type" value="Genomic_DNA"/>
</dbReference>
<organism evidence="1 2">
    <name type="scientific">Synaphobranchus kaupii</name>
    <name type="common">Kaup's arrowtooth eel</name>
    <dbReference type="NCBI Taxonomy" id="118154"/>
    <lineage>
        <taxon>Eukaryota</taxon>
        <taxon>Metazoa</taxon>
        <taxon>Chordata</taxon>
        <taxon>Craniata</taxon>
        <taxon>Vertebrata</taxon>
        <taxon>Euteleostomi</taxon>
        <taxon>Actinopterygii</taxon>
        <taxon>Neopterygii</taxon>
        <taxon>Teleostei</taxon>
        <taxon>Anguilliformes</taxon>
        <taxon>Synaphobranchidae</taxon>
        <taxon>Synaphobranchus</taxon>
    </lineage>
</organism>
<reference evidence="1" key="1">
    <citation type="journal article" date="2023" name="Science">
        <title>Genome structures resolve the early diversification of teleost fishes.</title>
        <authorList>
            <person name="Parey E."/>
            <person name="Louis A."/>
            <person name="Montfort J."/>
            <person name="Bouchez O."/>
            <person name="Roques C."/>
            <person name="Iampietro C."/>
            <person name="Lluch J."/>
            <person name="Castinel A."/>
            <person name="Donnadieu C."/>
            <person name="Desvignes T."/>
            <person name="Floi Bucao C."/>
            <person name="Jouanno E."/>
            <person name="Wen M."/>
            <person name="Mejri S."/>
            <person name="Dirks R."/>
            <person name="Jansen H."/>
            <person name="Henkel C."/>
            <person name="Chen W.J."/>
            <person name="Zahm M."/>
            <person name="Cabau C."/>
            <person name="Klopp C."/>
            <person name="Thompson A.W."/>
            <person name="Robinson-Rechavi M."/>
            <person name="Braasch I."/>
            <person name="Lecointre G."/>
            <person name="Bobe J."/>
            <person name="Postlethwait J.H."/>
            <person name="Berthelot C."/>
            <person name="Roest Crollius H."/>
            <person name="Guiguen Y."/>
        </authorList>
    </citation>
    <scope>NUCLEOTIDE SEQUENCE</scope>
    <source>
        <strain evidence="1">WJC10195</strain>
    </source>
</reference>
<proteinExistence type="predicted"/>
<protein>
    <submittedName>
        <fullName evidence="1">Uncharacterized protein</fullName>
    </submittedName>
</protein>
<comment type="caution">
    <text evidence="1">The sequence shown here is derived from an EMBL/GenBank/DDBJ whole genome shotgun (WGS) entry which is preliminary data.</text>
</comment>
<dbReference type="AlphaFoldDB" id="A0A9Q1F9C6"/>
<keyword evidence="2" id="KW-1185">Reference proteome</keyword>